<dbReference type="Pfam" id="PF10037">
    <property type="entry name" value="MRP-S27"/>
    <property type="match status" value="1"/>
</dbReference>
<evidence type="ECO:0000256" key="2">
    <source>
        <dbReference type="SAM" id="MobiDB-lite"/>
    </source>
</evidence>
<dbReference type="PANTHER" id="PTHR21393">
    <property type="entry name" value="MITOCHONDRIAL 28S RIBOSOMAL PROTEIN S27"/>
    <property type="match status" value="1"/>
</dbReference>
<dbReference type="InterPro" id="IPR019266">
    <property type="entry name" value="Ribosomal_mS27"/>
</dbReference>
<keyword evidence="4" id="KW-1185">Reference proteome</keyword>
<evidence type="ECO:0000313" key="3">
    <source>
        <dbReference type="EMBL" id="KAJ9592010.1"/>
    </source>
</evidence>
<protein>
    <recommendedName>
        <fullName evidence="5">Mitochondrial 28S ribosomal protein S27</fullName>
    </recommendedName>
</protein>
<feature type="region of interest" description="Disordered" evidence="2">
    <location>
        <begin position="421"/>
        <end position="441"/>
    </location>
</feature>
<proteinExistence type="predicted"/>
<sequence>MWKVIADLRCTFIHRRLLDVSRLKHAAVKKRLFLSEAYRCQEAWEKRLQTPILQRINLNDFYQELEGKFSNEGKASAIDVDLFANKVNSESYIDELEDIIHKLRLSPNTTDTLPSTPHSFIRLLLAVGKHDELLRVLDDRLNYGIFPDDYCNALLMDTFLKEKNYTGAVRVGVMQMLQEDWAHPLVSHLALISCYMYLKNPESWVQTDETEKPKDDGEEIKVRVKYLRNPYFDDHFDLHDPKLLVGKTLAMLGKHFPDAIGKTYQLIGWGMYQKWDKALAILEQILNEKQKPSLFKEGIELFKNSIEDIKGEDGQENEMKNKSLKLLQEVESLGLVTDDNLQELIENKVKSVVSSMEKQMIEEQCKLYSDWEISRDNLLQQQLDELKRHQQIIFFFDNEEKLELAIEKNEVIVNKQKLHKKVTSQSKDEDYIPPDVRAVTS</sequence>
<comment type="caution">
    <text evidence="3">The sequence shown here is derived from an EMBL/GenBank/DDBJ whole genome shotgun (WGS) entry which is preliminary data.</text>
</comment>
<dbReference type="InterPro" id="IPR034913">
    <property type="entry name" value="mS27/PTCD2"/>
</dbReference>
<organism evidence="3 4">
    <name type="scientific">Diploptera punctata</name>
    <name type="common">Pacific beetle cockroach</name>
    <dbReference type="NCBI Taxonomy" id="6984"/>
    <lineage>
        <taxon>Eukaryota</taxon>
        <taxon>Metazoa</taxon>
        <taxon>Ecdysozoa</taxon>
        <taxon>Arthropoda</taxon>
        <taxon>Hexapoda</taxon>
        <taxon>Insecta</taxon>
        <taxon>Pterygota</taxon>
        <taxon>Neoptera</taxon>
        <taxon>Polyneoptera</taxon>
        <taxon>Dictyoptera</taxon>
        <taxon>Blattodea</taxon>
        <taxon>Blaberoidea</taxon>
        <taxon>Blaberidae</taxon>
        <taxon>Diplopterinae</taxon>
        <taxon>Diploptera</taxon>
    </lineage>
</organism>
<comment type="subcellular location">
    <subcellularLocation>
        <location evidence="1">Mitochondrion</location>
    </subcellularLocation>
</comment>
<dbReference type="PANTHER" id="PTHR21393:SF0">
    <property type="entry name" value="SMALL RIBOSOMAL SUBUNIT PROTEIN MS27"/>
    <property type="match status" value="1"/>
</dbReference>
<name>A0AAD8A3K7_DIPPU</name>
<evidence type="ECO:0008006" key="5">
    <source>
        <dbReference type="Google" id="ProtNLM"/>
    </source>
</evidence>
<dbReference type="AlphaFoldDB" id="A0AAD8A3K7"/>
<dbReference type="GO" id="GO:0005739">
    <property type="term" value="C:mitochondrion"/>
    <property type="evidence" value="ECO:0007669"/>
    <property type="project" value="UniProtKB-SubCell"/>
</dbReference>
<reference evidence="3" key="1">
    <citation type="journal article" date="2023" name="IScience">
        <title>Live-bearing cockroach genome reveals convergent evolutionary mechanisms linked to viviparity in insects and beyond.</title>
        <authorList>
            <person name="Fouks B."/>
            <person name="Harrison M.C."/>
            <person name="Mikhailova A.A."/>
            <person name="Marchal E."/>
            <person name="English S."/>
            <person name="Carruthers M."/>
            <person name="Jennings E.C."/>
            <person name="Chiamaka E.L."/>
            <person name="Frigard R.A."/>
            <person name="Pippel M."/>
            <person name="Attardo G.M."/>
            <person name="Benoit J.B."/>
            <person name="Bornberg-Bauer E."/>
            <person name="Tobe S.S."/>
        </authorList>
    </citation>
    <scope>NUCLEOTIDE SEQUENCE</scope>
    <source>
        <strain evidence="3">Stay&amp;Tobe</strain>
    </source>
</reference>
<reference evidence="3" key="2">
    <citation type="submission" date="2023-05" db="EMBL/GenBank/DDBJ databases">
        <authorList>
            <person name="Fouks B."/>
        </authorList>
    </citation>
    <scope>NUCLEOTIDE SEQUENCE</scope>
    <source>
        <strain evidence="3">Stay&amp;Tobe</strain>
        <tissue evidence="3">Testes</tissue>
    </source>
</reference>
<dbReference type="EMBL" id="JASPKZ010003850">
    <property type="protein sequence ID" value="KAJ9592010.1"/>
    <property type="molecule type" value="Genomic_DNA"/>
</dbReference>
<gene>
    <name evidence="3" type="ORF">L9F63_001449</name>
</gene>
<accession>A0AAD8A3K7</accession>
<evidence type="ECO:0000256" key="1">
    <source>
        <dbReference type="ARBA" id="ARBA00004173"/>
    </source>
</evidence>
<evidence type="ECO:0000313" key="4">
    <source>
        <dbReference type="Proteomes" id="UP001233999"/>
    </source>
</evidence>
<dbReference type="Proteomes" id="UP001233999">
    <property type="component" value="Unassembled WGS sequence"/>
</dbReference>